<dbReference type="OrthoDB" id="9813495at2"/>
<organism evidence="6 7">
    <name type="scientific">Hathewaya proteolytica DSM 3090</name>
    <dbReference type="NCBI Taxonomy" id="1121331"/>
    <lineage>
        <taxon>Bacteria</taxon>
        <taxon>Bacillati</taxon>
        <taxon>Bacillota</taxon>
        <taxon>Clostridia</taxon>
        <taxon>Eubacteriales</taxon>
        <taxon>Clostridiaceae</taxon>
        <taxon>Hathewaya</taxon>
    </lineage>
</organism>
<evidence type="ECO:0000256" key="3">
    <source>
        <dbReference type="ARBA" id="ARBA00022676"/>
    </source>
</evidence>
<dbReference type="SUPFAM" id="SSF53448">
    <property type="entry name" value="Nucleotide-diphospho-sugar transferases"/>
    <property type="match status" value="1"/>
</dbReference>
<dbReference type="GO" id="GO:0016757">
    <property type="term" value="F:glycosyltransferase activity"/>
    <property type="evidence" value="ECO:0007669"/>
    <property type="project" value="UniProtKB-KW"/>
</dbReference>
<dbReference type="Gene3D" id="3.90.550.10">
    <property type="entry name" value="Spore Coat Polysaccharide Biosynthesis Protein SpsA, Chain A"/>
    <property type="match status" value="1"/>
</dbReference>
<reference evidence="6 7" key="1">
    <citation type="submission" date="2016-11" db="EMBL/GenBank/DDBJ databases">
        <authorList>
            <person name="Jaros S."/>
            <person name="Januszkiewicz K."/>
            <person name="Wedrychowicz H."/>
        </authorList>
    </citation>
    <scope>NUCLEOTIDE SEQUENCE [LARGE SCALE GENOMIC DNA]</scope>
    <source>
        <strain evidence="6 7">DSM 3090</strain>
    </source>
</reference>
<evidence type="ECO:0000313" key="7">
    <source>
        <dbReference type="Proteomes" id="UP000183952"/>
    </source>
</evidence>
<comment type="similarity">
    <text evidence="2">Belongs to the glycosyltransferase 2 family.</text>
</comment>
<feature type="domain" description="Glycosyltransferase 2-like" evidence="5">
    <location>
        <begin position="12"/>
        <end position="143"/>
    </location>
</feature>
<sequence length="339" mass="38253">MTNDIKQPLVGIILLNYNGSKDTLECIGSLREIEYSNYHVIVVDNKSTDDSQGIINKYIDENYHEGQGQGCTFLQAGSNRGFAAGNNVGIRYAMDIGCEYVLLLNNDTLVEKDFLDYLVNVAVQDHGIGEMCQSVECNSTTERGNTAFKGKGNKVGIVTGKICYEGKRDTLWFAGGEFVENRFYGAHRGEGEVDRGQYDNECFITFATGCLMLISKEALESVGVLSEEYFMYYEDVDYCLKIMENGFSIKYCPKALIYHRVSSSTGGEASPFAIEWNTRNRLRLINKYGKKYFKGSKIKELKLKLFFYSTRIIVLLKYIFTGKFNRVAALWKGLSKKGN</sequence>
<dbReference type="PANTHER" id="PTHR43179:SF12">
    <property type="entry name" value="GALACTOFURANOSYLTRANSFERASE GLFT2"/>
    <property type="match status" value="1"/>
</dbReference>
<dbReference type="CDD" id="cd04186">
    <property type="entry name" value="GT_2_like_c"/>
    <property type="match status" value="1"/>
</dbReference>
<keyword evidence="4" id="KW-0808">Transferase</keyword>
<keyword evidence="3" id="KW-0328">Glycosyltransferase</keyword>
<evidence type="ECO:0000256" key="4">
    <source>
        <dbReference type="ARBA" id="ARBA00022679"/>
    </source>
</evidence>
<name>A0A1M6QX64_9CLOT</name>
<protein>
    <recommendedName>
        <fullName evidence="5">Glycosyltransferase 2-like domain-containing protein</fullName>
    </recommendedName>
</protein>
<dbReference type="PANTHER" id="PTHR43179">
    <property type="entry name" value="RHAMNOSYLTRANSFERASE WBBL"/>
    <property type="match status" value="1"/>
</dbReference>
<evidence type="ECO:0000313" key="6">
    <source>
        <dbReference type="EMBL" id="SHK24688.1"/>
    </source>
</evidence>
<keyword evidence="7" id="KW-1185">Reference proteome</keyword>
<dbReference type="Proteomes" id="UP000183952">
    <property type="component" value="Unassembled WGS sequence"/>
</dbReference>
<dbReference type="Pfam" id="PF00535">
    <property type="entry name" value="Glycos_transf_2"/>
    <property type="match status" value="1"/>
</dbReference>
<gene>
    <name evidence="6" type="ORF">SAMN02745248_02139</name>
</gene>
<evidence type="ECO:0000256" key="2">
    <source>
        <dbReference type="ARBA" id="ARBA00006739"/>
    </source>
</evidence>
<dbReference type="InterPro" id="IPR001173">
    <property type="entry name" value="Glyco_trans_2-like"/>
</dbReference>
<accession>A0A1M6QX64</accession>
<comment type="pathway">
    <text evidence="1">Cell wall biogenesis; cell wall polysaccharide biosynthesis.</text>
</comment>
<evidence type="ECO:0000259" key="5">
    <source>
        <dbReference type="Pfam" id="PF00535"/>
    </source>
</evidence>
<dbReference type="STRING" id="1121331.SAMN02745248_02139"/>
<dbReference type="InterPro" id="IPR029044">
    <property type="entry name" value="Nucleotide-diphossugar_trans"/>
</dbReference>
<dbReference type="AlphaFoldDB" id="A0A1M6QX64"/>
<proteinExistence type="inferred from homology"/>
<dbReference type="EMBL" id="FRAD01000019">
    <property type="protein sequence ID" value="SHK24688.1"/>
    <property type="molecule type" value="Genomic_DNA"/>
</dbReference>
<evidence type="ECO:0000256" key="1">
    <source>
        <dbReference type="ARBA" id="ARBA00004776"/>
    </source>
</evidence>
<dbReference type="RefSeq" id="WP_072904075.1">
    <property type="nucleotide sequence ID" value="NZ_FRAD01000019.1"/>
</dbReference>